<keyword evidence="3" id="KW-1185">Reference proteome</keyword>
<dbReference type="GO" id="GO:0071011">
    <property type="term" value="C:precatalytic spliceosome"/>
    <property type="evidence" value="ECO:0007669"/>
    <property type="project" value="TreeGrafter"/>
</dbReference>
<dbReference type="PANTHER" id="PTHR13904:SF0">
    <property type="entry name" value="U4_U6 SMALL NUCLEAR RIBONUCLEOPROTEIN PRP31"/>
    <property type="match status" value="1"/>
</dbReference>
<dbReference type="AlphaFoldDB" id="A0AAD4D104"/>
<evidence type="ECO:0000256" key="1">
    <source>
        <dbReference type="SAM" id="MobiDB-lite"/>
    </source>
</evidence>
<protein>
    <submittedName>
        <fullName evidence="2">U4/U6 small nuclear ribonucleoprotein Prp31</fullName>
    </submittedName>
</protein>
<sequence length="159" mass="17182">MSLADDFLADLDYEDAEAITSTDQQDSTDFSAFNSSTSGASKTAGRNGDLMDEDGDDEDNDDVGDLDMDDAMNEADTALEAMMREVQSAKDARDIARLMDSAEMKGILKEIAHFQSQAASKGSDVSGMVEDDPEYQLIVKANTITVAIDNEVLVVHKVK</sequence>
<dbReference type="GO" id="GO:0005687">
    <property type="term" value="C:U4 snRNP"/>
    <property type="evidence" value="ECO:0007669"/>
    <property type="project" value="TreeGrafter"/>
</dbReference>
<keyword evidence="2" id="KW-0687">Ribonucleoprotein</keyword>
<dbReference type="Proteomes" id="UP001194580">
    <property type="component" value="Unassembled WGS sequence"/>
</dbReference>
<dbReference type="GO" id="GO:0000244">
    <property type="term" value="P:spliceosomal tri-snRNP complex assembly"/>
    <property type="evidence" value="ECO:0007669"/>
    <property type="project" value="InterPro"/>
</dbReference>
<accession>A0AAD4D104</accession>
<feature type="compositionally biased region" description="Acidic residues" evidence="1">
    <location>
        <begin position="50"/>
        <end position="70"/>
    </location>
</feature>
<dbReference type="EMBL" id="JAAAIL010003199">
    <property type="protein sequence ID" value="KAG0251871.1"/>
    <property type="molecule type" value="Genomic_DNA"/>
</dbReference>
<reference evidence="2" key="1">
    <citation type="journal article" date="2020" name="Fungal Divers.">
        <title>Resolving the Mortierellaceae phylogeny through synthesis of multi-gene phylogenetics and phylogenomics.</title>
        <authorList>
            <person name="Vandepol N."/>
            <person name="Liber J."/>
            <person name="Desiro A."/>
            <person name="Na H."/>
            <person name="Kennedy M."/>
            <person name="Barry K."/>
            <person name="Grigoriev I.V."/>
            <person name="Miller A.N."/>
            <person name="O'Donnell K."/>
            <person name="Stajich J.E."/>
            <person name="Bonito G."/>
        </authorList>
    </citation>
    <scope>NUCLEOTIDE SEQUENCE</scope>
    <source>
        <strain evidence="2">NRRL 28262</strain>
    </source>
</reference>
<proteinExistence type="predicted"/>
<evidence type="ECO:0000313" key="2">
    <source>
        <dbReference type="EMBL" id="KAG0251871.1"/>
    </source>
</evidence>
<comment type="caution">
    <text evidence="2">The sequence shown here is derived from an EMBL/GenBank/DDBJ whole genome shotgun (WGS) entry which is preliminary data.</text>
</comment>
<evidence type="ECO:0000313" key="3">
    <source>
        <dbReference type="Proteomes" id="UP001194580"/>
    </source>
</evidence>
<organism evidence="2 3">
    <name type="scientific">Linnemannia exigua</name>
    <dbReference type="NCBI Taxonomy" id="604196"/>
    <lineage>
        <taxon>Eukaryota</taxon>
        <taxon>Fungi</taxon>
        <taxon>Fungi incertae sedis</taxon>
        <taxon>Mucoromycota</taxon>
        <taxon>Mortierellomycotina</taxon>
        <taxon>Mortierellomycetes</taxon>
        <taxon>Mortierellales</taxon>
        <taxon>Mortierellaceae</taxon>
        <taxon>Linnemannia</taxon>
    </lineage>
</organism>
<name>A0AAD4D104_9FUNG</name>
<feature type="region of interest" description="Disordered" evidence="1">
    <location>
        <begin position="18"/>
        <end position="70"/>
    </location>
</feature>
<dbReference type="PANTHER" id="PTHR13904">
    <property type="entry name" value="PRE-MRNA SPLICING FACTOR PRP31"/>
    <property type="match status" value="1"/>
</dbReference>
<gene>
    <name evidence="2" type="primary">PRPF31</name>
    <name evidence="2" type="ORF">BGZ95_006775</name>
</gene>
<feature type="compositionally biased region" description="Polar residues" evidence="1">
    <location>
        <begin position="19"/>
        <end position="41"/>
    </location>
</feature>
<dbReference type="GO" id="GO:0046540">
    <property type="term" value="C:U4/U6 x U5 tri-snRNP complex"/>
    <property type="evidence" value="ECO:0007669"/>
    <property type="project" value="InterPro"/>
</dbReference>
<dbReference type="InterPro" id="IPR027105">
    <property type="entry name" value="Prp31"/>
</dbReference>
<dbReference type="Gene3D" id="1.10.287.4070">
    <property type="match status" value="1"/>
</dbReference>